<dbReference type="EMBL" id="JAPFQI010000001">
    <property type="protein sequence ID" value="MCW8084660.1"/>
    <property type="molecule type" value="Genomic_DNA"/>
</dbReference>
<keyword evidence="12 14" id="KW-0627">Porphyrin biosynthesis</keyword>
<evidence type="ECO:0000256" key="2">
    <source>
        <dbReference type="ARBA" id="ARBA00004785"/>
    </source>
</evidence>
<comment type="caution">
    <text evidence="16">The sequence shown here is derived from an EMBL/GenBank/DDBJ whole genome shotgun (WGS) entry which is preliminary data.</text>
</comment>
<evidence type="ECO:0000256" key="13">
    <source>
        <dbReference type="ARBA" id="ARBA00048321"/>
    </source>
</evidence>
<comment type="subunit">
    <text evidence="4">Monomer.</text>
</comment>
<comment type="pathway">
    <text evidence="2 14">Porphyrin-containing compound metabolism; protoporphyrin-IX biosynthesis; protoporphyrinogen-IX from coproporphyrinogen-III (AdoMet route): step 1/1.</text>
</comment>
<evidence type="ECO:0000313" key="16">
    <source>
        <dbReference type="EMBL" id="MCW8084660.1"/>
    </source>
</evidence>
<dbReference type="PROSITE" id="PS51918">
    <property type="entry name" value="RADICAL_SAM"/>
    <property type="match status" value="1"/>
</dbReference>
<keyword evidence="8 14" id="KW-0479">Metal-binding</keyword>
<comment type="catalytic activity">
    <reaction evidence="13 14">
        <text>coproporphyrinogen III + 2 S-adenosyl-L-methionine = protoporphyrinogen IX + 2 5'-deoxyadenosine + 2 L-methionine + 2 CO2</text>
        <dbReference type="Rhea" id="RHEA:15425"/>
        <dbReference type="ChEBI" id="CHEBI:16526"/>
        <dbReference type="ChEBI" id="CHEBI:17319"/>
        <dbReference type="ChEBI" id="CHEBI:57307"/>
        <dbReference type="ChEBI" id="CHEBI:57309"/>
        <dbReference type="ChEBI" id="CHEBI:57844"/>
        <dbReference type="ChEBI" id="CHEBI:59789"/>
        <dbReference type="EC" id="1.3.98.3"/>
    </reaction>
</comment>
<dbReference type="Proteomes" id="UP001526430">
    <property type="component" value="Unassembled WGS sequence"/>
</dbReference>
<name>A0ABT3NR77_9PROT</name>
<dbReference type="SFLD" id="SFLDG01065">
    <property type="entry name" value="anaerobic_coproporphyrinogen-I"/>
    <property type="match status" value="1"/>
</dbReference>
<dbReference type="InterPro" id="IPR007197">
    <property type="entry name" value="rSAM"/>
</dbReference>
<dbReference type="RefSeq" id="WP_301588329.1">
    <property type="nucleotide sequence ID" value="NZ_JAPFQI010000001.1"/>
</dbReference>
<evidence type="ECO:0000256" key="3">
    <source>
        <dbReference type="ARBA" id="ARBA00005493"/>
    </source>
</evidence>
<dbReference type="EC" id="1.3.98.3" evidence="14"/>
<comment type="similarity">
    <text evidence="3 14">Belongs to the anaerobic coproporphyrinogen-III oxidase family.</text>
</comment>
<evidence type="ECO:0000256" key="4">
    <source>
        <dbReference type="ARBA" id="ARBA00011245"/>
    </source>
</evidence>
<evidence type="ECO:0000256" key="9">
    <source>
        <dbReference type="ARBA" id="ARBA00023002"/>
    </source>
</evidence>
<dbReference type="CDD" id="cd01335">
    <property type="entry name" value="Radical_SAM"/>
    <property type="match status" value="1"/>
</dbReference>
<proteinExistence type="inferred from homology"/>
<keyword evidence="6 14" id="KW-0963">Cytoplasm</keyword>
<evidence type="ECO:0000256" key="7">
    <source>
        <dbReference type="ARBA" id="ARBA00022691"/>
    </source>
</evidence>
<dbReference type="SMART" id="SM00729">
    <property type="entry name" value="Elp3"/>
    <property type="match status" value="1"/>
</dbReference>
<keyword evidence="11 14" id="KW-0411">Iron-sulfur</keyword>
<dbReference type="InterPro" id="IPR058240">
    <property type="entry name" value="rSAM_sf"/>
</dbReference>
<dbReference type="Gene3D" id="3.20.20.70">
    <property type="entry name" value="Aldolase class I"/>
    <property type="match status" value="1"/>
</dbReference>
<protein>
    <recommendedName>
        <fullName evidence="14">Coproporphyrinogen-III oxidase</fullName>
        <ecNumber evidence="14">1.3.98.3</ecNumber>
    </recommendedName>
</protein>
<evidence type="ECO:0000256" key="8">
    <source>
        <dbReference type="ARBA" id="ARBA00022723"/>
    </source>
</evidence>
<dbReference type="Pfam" id="PF04055">
    <property type="entry name" value="Radical_SAM"/>
    <property type="match status" value="1"/>
</dbReference>
<dbReference type="PIRSF" id="PIRSF000167">
    <property type="entry name" value="HemN"/>
    <property type="match status" value="1"/>
</dbReference>
<sequence>MDLAAYATASLPRYTSYPTAPHFQPLTPAEHAAGLARIGAEDALSLYLHIPFCHALCWYCGCHTTVTRQEERIERYALALVREAQLLADAMPSPCGPVTQLHLGGGTPSALGAERLAGVVRHLKRQFPFAPGAELSVELDPRTLTEDVVGALAEAGFNRASLGLQDANDEVQRKMGRIQPVPQVEEAMERLRGAGIRRINLDMMYGLPGQSADHVVATAQVAARLRADRVAAFGYAHVPWMKPAQRAIRGEELPGAVERLDQAAAAQETLLAHGYEAVGLDHFALPDDPMAVAARGFRLRRNFQGYTTDTAPVLLGMGCSAIGETPSGYVQNISEERGWVEAVEAGILPVARGLRLSEEDRLRRAAIERVMCDLRLDLAPLPLCIRARAVPGLRALAKDGVVVLEGDLLRVTETGRRFLRHVAACFDARLGTGPGRHSVAV</sequence>
<dbReference type="NCBIfam" id="TIGR00538">
    <property type="entry name" value="hemN"/>
    <property type="match status" value="1"/>
</dbReference>
<evidence type="ECO:0000256" key="1">
    <source>
        <dbReference type="ARBA" id="ARBA00004496"/>
    </source>
</evidence>
<evidence type="ECO:0000256" key="12">
    <source>
        <dbReference type="ARBA" id="ARBA00023244"/>
    </source>
</evidence>
<evidence type="ECO:0000256" key="5">
    <source>
        <dbReference type="ARBA" id="ARBA00022485"/>
    </source>
</evidence>
<dbReference type="GO" id="GO:0051989">
    <property type="term" value="F:coproporphyrinogen dehydrogenase activity"/>
    <property type="evidence" value="ECO:0007669"/>
    <property type="project" value="UniProtKB-EC"/>
</dbReference>
<dbReference type="SFLD" id="SFLDS00029">
    <property type="entry name" value="Radical_SAM"/>
    <property type="match status" value="1"/>
</dbReference>
<dbReference type="Gene3D" id="1.10.10.920">
    <property type="match status" value="1"/>
</dbReference>
<dbReference type="InterPro" id="IPR006638">
    <property type="entry name" value="Elp3/MiaA/NifB-like_rSAM"/>
</dbReference>
<gene>
    <name evidence="16" type="primary">hemN</name>
    <name evidence="16" type="ORF">OF850_03385</name>
</gene>
<dbReference type="SUPFAM" id="SSF102114">
    <property type="entry name" value="Radical SAM enzymes"/>
    <property type="match status" value="1"/>
</dbReference>
<comment type="cofactor">
    <cofactor evidence="14">
        <name>[4Fe-4S] cluster</name>
        <dbReference type="ChEBI" id="CHEBI:49883"/>
    </cofactor>
    <text evidence="14">Binds 1 [4Fe-4S] cluster. The cluster is coordinated with 3 cysteines and an exchangeable S-adenosyl-L-methionine.</text>
</comment>
<evidence type="ECO:0000256" key="6">
    <source>
        <dbReference type="ARBA" id="ARBA00022490"/>
    </source>
</evidence>
<evidence type="ECO:0000256" key="14">
    <source>
        <dbReference type="PIRNR" id="PIRNR000167"/>
    </source>
</evidence>
<dbReference type="PANTHER" id="PTHR13932">
    <property type="entry name" value="COPROPORPHYRINIGEN III OXIDASE"/>
    <property type="match status" value="1"/>
</dbReference>
<feature type="domain" description="Radical SAM core" evidence="15">
    <location>
        <begin position="38"/>
        <end position="281"/>
    </location>
</feature>
<accession>A0ABT3NR77</accession>
<evidence type="ECO:0000256" key="10">
    <source>
        <dbReference type="ARBA" id="ARBA00023004"/>
    </source>
</evidence>
<dbReference type="InterPro" id="IPR034505">
    <property type="entry name" value="Coproporphyrinogen-III_oxidase"/>
</dbReference>
<keyword evidence="5 14" id="KW-0004">4Fe-4S</keyword>
<dbReference type="InterPro" id="IPR013785">
    <property type="entry name" value="Aldolase_TIM"/>
</dbReference>
<dbReference type="InterPro" id="IPR004558">
    <property type="entry name" value="Coprogen_oxidase_HemN"/>
</dbReference>
<keyword evidence="10 14" id="KW-0408">Iron</keyword>
<dbReference type="PANTHER" id="PTHR13932:SF6">
    <property type="entry name" value="OXYGEN-INDEPENDENT COPROPORPHYRINOGEN III OXIDASE"/>
    <property type="match status" value="1"/>
</dbReference>
<keyword evidence="17" id="KW-1185">Reference proteome</keyword>
<evidence type="ECO:0000313" key="17">
    <source>
        <dbReference type="Proteomes" id="UP001526430"/>
    </source>
</evidence>
<evidence type="ECO:0000256" key="11">
    <source>
        <dbReference type="ARBA" id="ARBA00023014"/>
    </source>
</evidence>
<reference evidence="16 17" key="1">
    <citation type="submission" date="2022-10" db="EMBL/GenBank/DDBJ databases">
        <title>Roseococcus glaciei nov., sp. nov., isolated from glacier.</title>
        <authorList>
            <person name="Liu Q."/>
            <person name="Xin Y.-H."/>
        </authorList>
    </citation>
    <scope>NUCLEOTIDE SEQUENCE [LARGE SCALE GENOMIC DNA]</scope>
    <source>
        <strain evidence="16 17">MDT2-1-1</strain>
    </source>
</reference>
<organism evidence="16 17">
    <name type="scientific">Sabulicella glaciei</name>
    <dbReference type="NCBI Taxonomy" id="2984948"/>
    <lineage>
        <taxon>Bacteria</taxon>
        <taxon>Pseudomonadati</taxon>
        <taxon>Pseudomonadota</taxon>
        <taxon>Alphaproteobacteria</taxon>
        <taxon>Acetobacterales</taxon>
        <taxon>Acetobacteraceae</taxon>
        <taxon>Sabulicella</taxon>
    </lineage>
</organism>
<evidence type="ECO:0000259" key="15">
    <source>
        <dbReference type="PROSITE" id="PS51918"/>
    </source>
</evidence>
<keyword evidence="9 14" id="KW-0560">Oxidoreductase</keyword>
<keyword evidence="7 14" id="KW-0949">S-adenosyl-L-methionine</keyword>
<comment type="subcellular location">
    <subcellularLocation>
        <location evidence="1 14">Cytoplasm</location>
    </subcellularLocation>
</comment>